<dbReference type="Pfam" id="PF17782">
    <property type="entry name" value="WHD_DprA"/>
    <property type="match status" value="1"/>
</dbReference>
<sequence length="407" mass="42609">MNEDTPSSTHPLLPPTTEEHRIAWLRLLRSRRVGIATFYRLMGEHGDAQSALDALPDIAGAAGVRGYVACPKQVVLAEIAAAKRAGATLLTVADAAYPAHLKAIADAPPVLWALGNLDALHPPCVAMVGSRNASSLGVRLASKIAGELVEAGITIVSGLARGIDTAAHQSALDAGSRHSGGQTIAVQAGGVDYIYPTENAQLHHDIAMRGLRLSEMLMGLGPTARHFPRRNRIISGLAQAVIVVEAAAKSGSLITARNAADQGRDVLAVPGHPFDARASGCNILLRDGATLIRNAADVLEVLGAQQTAPQPQTTSTQNSLTLTNSATSHTRVSTASTPKPTTQDLHAQILSRLGPTPAAQDQITRAVAHNQDHHDPAQIGAALLELEIEGHIIRHHGGMISTPPDRL</sequence>
<dbReference type="PANTHER" id="PTHR43022:SF1">
    <property type="entry name" value="PROTEIN SMF"/>
    <property type="match status" value="1"/>
</dbReference>
<reference evidence="5 6" key="1">
    <citation type="submission" date="2015-04" db="EMBL/GenBank/DDBJ databases">
        <authorList>
            <person name="Syromyatnikov M.Y."/>
            <person name="Popov V.N."/>
        </authorList>
    </citation>
    <scope>NUCLEOTIDE SEQUENCE [LARGE SCALE GENOMIC DNA]</scope>
    <source>
        <strain evidence="5 6">CECT 5292</strain>
    </source>
</reference>
<comment type="similarity">
    <text evidence="1">Belongs to the DprA/Smf family.</text>
</comment>
<dbReference type="PANTHER" id="PTHR43022">
    <property type="entry name" value="PROTEIN SMF"/>
    <property type="match status" value="1"/>
</dbReference>
<dbReference type="InterPro" id="IPR057666">
    <property type="entry name" value="DrpA_SLOG"/>
</dbReference>
<evidence type="ECO:0000313" key="6">
    <source>
        <dbReference type="Proteomes" id="UP000048949"/>
    </source>
</evidence>
<dbReference type="InterPro" id="IPR041614">
    <property type="entry name" value="DprA_WH"/>
</dbReference>
<dbReference type="Proteomes" id="UP000048949">
    <property type="component" value="Unassembled WGS sequence"/>
</dbReference>
<dbReference type="Gene3D" id="3.40.50.450">
    <property type="match status" value="1"/>
</dbReference>
<dbReference type="RefSeq" id="WP_074842110.1">
    <property type="nucleotide sequence ID" value="NZ_CBFHGK010000013.1"/>
</dbReference>
<dbReference type="EMBL" id="CVQV01000013">
    <property type="protein sequence ID" value="CRK76216.1"/>
    <property type="molecule type" value="Genomic_DNA"/>
</dbReference>
<dbReference type="Pfam" id="PF21102">
    <property type="entry name" value="DprA_N"/>
    <property type="match status" value="1"/>
</dbReference>
<feature type="domain" description="Smf/DprA SLOG" evidence="3">
    <location>
        <begin position="89"/>
        <end position="302"/>
    </location>
</feature>
<evidence type="ECO:0000256" key="1">
    <source>
        <dbReference type="ARBA" id="ARBA00006525"/>
    </source>
</evidence>
<gene>
    <name evidence="5" type="ORF">NIG5292_02273</name>
</gene>
<dbReference type="InterPro" id="IPR003488">
    <property type="entry name" value="DprA"/>
</dbReference>
<dbReference type="InterPro" id="IPR036388">
    <property type="entry name" value="WH-like_DNA-bd_sf"/>
</dbReference>
<proteinExistence type="inferred from homology"/>
<accession>A0A0U1NNB1</accession>
<keyword evidence="6" id="KW-1185">Reference proteome</keyword>
<name>A0A0U1NNB1_9RHOB</name>
<evidence type="ECO:0000259" key="4">
    <source>
        <dbReference type="Pfam" id="PF17782"/>
    </source>
</evidence>
<protein>
    <submittedName>
        <fullName evidence="5">DNA protecting protein DprA</fullName>
    </submittedName>
</protein>
<dbReference type="OrthoDB" id="9785707at2"/>
<evidence type="ECO:0000313" key="5">
    <source>
        <dbReference type="EMBL" id="CRK76216.1"/>
    </source>
</evidence>
<dbReference type="AlphaFoldDB" id="A0A0U1NNB1"/>
<feature type="region of interest" description="Disordered" evidence="2">
    <location>
        <begin position="306"/>
        <end position="342"/>
    </location>
</feature>
<evidence type="ECO:0000256" key="2">
    <source>
        <dbReference type="SAM" id="MobiDB-lite"/>
    </source>
</evidence>
<dbReference type="NCBIfam" id="TIGR00732">
    <property type="entry name" value="dprA"/>
    <property type="match status" value="1"/>
</dbReference>
<organism evidence="5 6">
    <name type="scientific">Nereida ignava</name>
    <dbReference type="NCBI Taxonomy" id="282199"/>
    <lineage>
        <taxon>Bacteria</taxon>
        <taxon>Pseudomonadati</taxon>
        <taxon>Pseudomonadota</taxon>
        <taxon>Alphaproteobacteria</taxon>
        <taxon>Rhodobacterales</taxon>
        <taxon>Roseobacteraceae</taxon>
        <taxon>Nereida</taxon>
    </lineage>
</organism>
<dbReference type="SUPFAM" id="SSF102405">
    <property type="entry name" value="MCP/YpsA-like"/>
    <property type="match status" value="1"/>
</dbReference>
<dbReference type="GO" id="GO:0009294">
    <property type="term" value="P:DNA-mediated transformation"/>
    <property type="evidence" value="ECO:0007669"/>
    <property type="project" value="InterPro"/>
</dbReference>
<feature type="domain" description="DprA winged helix" evidence="4">
    <location>
        <begin position="335"/>
        <end position="398"/>
    </location>
</feature>
<feature type="compositionally biased region" description="Polar residues" evidence="2">
    <location>
        <begin position="329"/>
        <end position="342"/>
    </location>
</feature>
<dbReference type="STRING" id="282199.GCA_001049735_02272"/>
<dbReference type="Pfam" id="PF02481">
    <property type="entry name" value="DNA_processg_A"/>
    <property type="match status" value="1"/>
</dbReference>
<evidence type="ECO:0000259" key="3">
    <source>
        <dbReference type="Pfam" id="PF02481"/>
    </source>
</evidence>
<feature type="compositionally biased region" description="Low complexity" evidence="2">
    <location>
        <begin position="306"/>
        <end position="328"/>
    </location>
</feature>
<dbReference type="Gene3D" id="1.10.10.10">
    <property type="entry name" value="Winged helix-like DNA-binding domain superfamily/Winged helix DNA-binding domain"/>
    <property type="match status" value="1"/>
</dbReference>